<dbReference type="OrthoDB" id="9808633at2"/>
<proteinExistence type="predicted"/>
<comment type="subcellular location">
    <subcellularLocation>
        <location evidence="1">Cell inner membrane</location>
    </subcellularLocation>
</comment>
<keyword evidence="8" id="KW-1185">Reference proteome</keyword>
<evidence type="ECO:0000256" key="4">
    <source>
        <dbReference type="ARBA" id="ARBA00022679"/>
    </source>
</evidence>
<dbReference type="EMBL" id="CP015249">
    <property type="protein sequence ID" value="ANB19372.1"/>
    <property type="molecule type" value="Genomic_DNA"/>
</dbReference>
<keyword evidence="3" id="KW-0997">Cell inner membrane</keyword>
<dbReference type="STRING" id="1300342.I596_3383"/>
<dbReference type="PANTHER" id="PTHR30606">
    <property type="entry name" value="LIPID A BIOSYNTHESIS LAUROYL ACYLTRANSFERASE"/>
    <property type="match status" value="1"/>
</dbReference>
<evidence type="ECO:0000313" key="8">
    <source>
        <dbReference type="Proteomes" id="UP000076830"/>
    </source>
</evidence>
<evidence type="ECO:0000256" key="5">
    <source>
        <dbReference type="ARBA" id="ARBA00023136"/>
    </source>
</evidence>
<evidence type="ECO:0000313" key="7">
    <source>
        <dbReference type="EMBL" id="ANB19372.1"/>
    </source>
</evidence>
<evidence type="ECO:0000256" key="1">
    <source>
        <dbReference type="ARBA" id="ARBA00004533"/>
    </source>
</evidence>
<keyword evidence="5" id="KW-0472">Membrane</keyword>
<evidence type="ECO:0000256" key="3">
    <source>
        <dbReference type="ARBA" id="ARBA00022519"/>
    </source>
</evidence>
<evidence type="ECO:0000256" key="2">
    <source>
        <dbReference type="ARBA" id="ARBA00022475"/>
    </source>
</evidence>
<dbReference type="GO" id="GO:0009247">
    <property type="term" value="P:glycolipid biosynthetic process"/>
    <property type="evidence" value="ECO:0007669"/>
    <property type="project" value="UniProtKB-ARBA"/>
</dbReference>
<name>A0A161HRS2_9GAMM</name>
<keyword evidence="4 7" id="KW-0808">Transferase</keyword>
<evidence type="ECO:0000256" key="6">
    <source>
        <dbReference type="ARBA" id="ARBA00023315"/>
    </source>
</evidence>
<dbReference type="CDD" id="cd07984">
    <property type="entry name" value="LPLAT_LABLAT-like"/>
    <property type="match status" value="1"/>
</dbReference>
<dbReference type="InterPro" id="IPR004960">
    <property type="entry name" value="LipA_acyltrans"/>
</dbReference>
<gene>
    <name evidence="7" type="ORF">I596_3383</name>
</gene>
<accession>A0A161HRS2</accession>
<dbReference type="Pfam" id="PF03279">
    <property type="entry name" value="Lip_A_acyltrans"/>
    <property type="match status" value="1"/>
</dbReference>
<dbReference type="PATRIC" id="fig|1300342.3.peg.3305"/>
<dbReference type="GO" id="GO:0005886">
    <property type="term" value="C:plasma membrane"/>
    <property type="evidence" value="ECO:0007669"/>
    <property type="project" value="UniProtKB-SubCell"/>
</dbReference>
<dbReference type="Proteomes" id="UP000076830">
    <property type="component" value="Chromosome"/>
</dbReference>
<dbReference type="PIRSF" id="PIRSF028561">
    <property type="entry name" value="Ac_Trasf"/>
    <property type="match status" value="1"/>
</dbReference>
<protein>
    <submittedName>
        <fullName evidence="7">Lysophospholipid acyltransferase</fullName>
    </submittedName>
</protein>
<sequence>MSVRHWAQIGENTFVAGIWLLYWIHRLLGRWPFRLALYPVIAAYWLARGDVRAASLQYLARLQAATGALGHAPTWRDGLRHVGLFAETLLDKLLAVSGRYRFANVHTEGREEIYAIAGRGVGGLLVTAHLGCLEIGRAMAGHRGVFRLNILVHTRHAAQFNRLLKRLNPDQDVNLIEVTAIGPETALLLGEKVAAGEYVVIAGDRVPVFASQTVQVDFLGHPAPLPAGPWVLAALLKCPVHLLACIHEHGSYTIRFEPLADRVELPRGRRGEAIADYASRYVAALTGMLKRSPYDWFNFFPFWDQTNGSDRT</sequence>
<dbReference type="KEGG" id="dko:I596_3383"/>
<organism evidence="7 8">
    <name type="scientific">Dokdonella koreensis DS-123</name>
    <dbReference type="NCBI Taxonomy" id="1300342"/>
    <lineage>
        <taxon>Bacteria</taxon>
        <taxon>Pseudomonadati</taxon>
        <taxon>Pseudomonadota</taxon>
        <taxon>Gammaproteobacteria</taxon>
        <taxon>Lysobacterales</taxon>
        <taxon>Rhodanobacteraceae</taxon>
        <taxon>Dokdonella</taxon>
    </lineage>
</organism>
<keyword evidence="6 7" id="KW-0012">Acyltransferase</keyword>
<dbReference type="GO" id="GO:0016746">
    <property type="term" value="F:acyltransferase activity"/>
    <property type="evidence" value="ECO:0007669"/>
    <property type="project" value="UniProtKB-KW"/>
</dbReference>
<dbReference type="RefSeq" id="WP_067650147.1">
    <property type="nucleotide sequence ID" value="NZ_CP015249.1"/>
</dbReference>
<dbReference type="InterPro" id="IPR014548">
    <property type="entry name" value="Ac_Trasf"/>
</dbReference>
<keyword evidence="2" id="KW-1003">Cell membrane</keyword>
<dbReference type="PANTHER" id="PTHR30606:SF9">
    <property type="entry name" value="LIPID A BIOSYNTHESIS LAUROYLTRANSFERASE"/>
    <property type="match status" value="1"/>
</dbReference>
<reference evidence="7 8" key="1">
    <citation type="submission" date="2016-04" db="EMBL/GenBank/DDBJ databases">
        <title>Complete genome sequence of Dokdonella koreensis DS-123T.</title>
        <authorList>
            <person name="Kim J.F."/>
            <person name="Lee H."/>
            <person name="Kwak M.-J."/>
        </authorList>
    </citation>
    <scope>NUCLEOTIDE SEQUENCE [LARGE SCALE GENOMIC DNA]</scope>
    <source>
        <strain evidence="7 8">DS-123</strain>
    </source>
</reference>
<dbReference type="AlphaFoldDB" id="A0A161HRS2"/>